<name>A0A1G8U8I7_9GAMM</name>
<dbReference type="GO" id="GO:0006508">
    <property type="term" value="P:proteolysis"/>
    <property type="evidence" value="ECO:0007669"/>
    <property type="project" value="UniProtKB-KW"/>
</dbReference>
<keyword evidence="14" id="KW-1185">Reference proteome</keyword>
<dbReference type="Pfam" id="PF00561">
    <property type="entry name" value="Abhydrolase_1"/>
    <property type="match status" value="1"/>
</dbReference>
<dbReference type="InterPro" id="IPR005944">
    <property type="entry name" value="Pro_iminopeptidase"/>
</dbReference>
<sequence>MTATTRPSINALRGVFCLLLLGSLWGPGARAASLSPCYLNGLSEQVECGVLSVPEDYNEPDKTRIPIHFARIAAIKSSPGKAPLLVITGGPGQSALDDADLFEQVFARIRQSRDLILIDQRGTGRSNPLLCDEDTSVAPLAQDDSKLDLAALIQQCLSQQQADVSQYHSRHALEDFELVRQALGITRWHLYGISYGTRMAQLYMRHHPDALETVTLDGVVPMQQSVLTIGYAVNRALDQLLRECLDSPDCHRSFPSLSADLANVQRRLQAKPVTLSVTDPLSAQPATFVVTRNKFLSALRMALYSPTSRSLIPLVIHAAARNNFQPLLGMQQTESNFGIAMGMHLSVICQEDWPRVSAQQKQQLKHSSAFAANMVDLFQRACPVWGTAEPEAAFSQAIDSDIPTLLLSGEKDPATPPSWGVLAQAGLRNSSHLIAPHATHGVAFQTCAPRLIQQLIETGSPQELDSECLSLDTHRAFYLNANSVESPREATE</sequence>
<comment type="subcellular location">
    <subcellularLocation>
        <location evidence="2">Cytoplasm</location>
    </subcellularLocation>
</comment>
<dbReference type="Gene3D" id="3.40.50.1820">
    <property type="entry name" value="alpha/beta hydrolase"/>
    <property type="match status" value="1"/>
</dbReference>
<comment type="catalytic activity">
    <reaction evidence="1">
        <text>Release of N-terminal proline from a peptide.</text>
        <dbReference type="EC" id="3.4.11.5"/>
    </reaction>
</comment>
<protein>
    <recommendedName>
        <fullName evidence="5">Proline iminopeptidase</fullName>
        <ecNumber evidence="4">3.4.11.5</ecNumber>
    </recommendedName>
    <alternativeName>
        <fullName evidence="10">Prolyl aminopeptidase</fullName>
    </alternativeName>
</protein>
<keyword evidence="9" id="KW-0378">Hydrolase</keyword>
<reference evidence="14" key="1">
    <citation type="submission" date="2016-10" db="EMBL/GenBank/DDBJ databases">
        <authorList>
            <person name="Varghese N."/>
            <person name="Submissions S."/>
        </authorList>
    </citation>
    <scope>NUCLEOTIDE SEQUENCE [LARGE SCALE GENOMIC DNA]</scope>
    <source>
        <strain evidence="14">DSM 23317</strain>
    </source>
</reference>
<dbReference type="SUPFAM" id="SSF53474">
    <property type="entry name" value="alpha/beta-Hydrolases"/>
    <property type="match status" value="1"/>
</dbReference>
<dbReference type="PRINTS" id="PR00793">
    <property type="entry name" value="PROAMNOPTASE"/>
</dbReference>
<evidence type="ECO:0000256" key="5">
    <source>
        <dbReference type="ARBA" id="ARBA00021843"/>
    </source>
</evidence>
<proteinExistence type="inferred from homology"/>
<accession>A0A1G8U8I7</accession>
<keyword evidence="6" id="KW-0031">Aminopeptidase</keyword>
<dbReference type="InterPro" id="IPR029058">
    <property type="entry name" value="AB_hydrolase_fold"/>
</dbReference>
<dbReference type="InterPro" id="IPR000073">
    <property type="entry name" value="AB_hydrolase_1"/>
</dbReference>
<evidence type="ECO:0000313" key="13">
    <source>
        <dbReference type="EMBL" id="SDJ50136.1"/>
    </source>
</evidence>
<evidence type="ECO:0000256" key="10">
    <source>
        <dbReference type="ARBA" id="ARBA00029605"/>
    </source>
</evidence>
<feature type="domain" description="Peptidase S33 tripeptidyl aminopeptidase-like C-terminal" evidence="12">
    <location>
        <begin position="372"/>
        <end position="468"/>
    </location>
</feature>
<evidence type="ECO:0000256" key="7">
    <source>
        <dbReference type="ARBA" id="ARBA00022490"/>
    </source>
</evidence>
<evidence type="ECO:0000256" key="8">
    <source>
        <dbReference type="ARBA" id="ARBA00022670"/>
    </source>
</evidence>
<dbReference type="EMBL" id="FNEM01000009">
    <property type="protein sequence ID" value="SDJ50136.1"/>
    <property type="molecule type" value="Genomic_DNA"/>
</dbReference>
<dbReference type="RefSeq" id="WP_176819295.1">
    <property type="nucleotide sequence ID" value="NZ_FNEM01000009.1"/>
</dbReference>
<evidence type="ECO:0000256" key="3">
    <source>
        <dbReference type="ARBA" id="ARBA00010088"/>
    </source>
</evidence>
<keyword evidence="7" id="KW-0963">Cytoplasm</keyword>
<evidence type="ECO:0000256" key="2">
    <source>
        <dbReference type="ARBA" id="ARBA00004496"/>
    </source>
</evidence>
<evidence type="ECO:0000256" key="1">
    <source>
        <dbReference type="ARBA" id="ARBA00001585"/>
    </source>
</evidence>
<evidence type="ECO:0000256" key="4">
    <source>
        <dbReference type="ARBA" id="ARBA00012568"/>
    </source>
</evidence>
<organism evidence="13 14">
    <name type="scientific">Ferrimonas sediminum</name>
    <dbReference type="NCBI Taxonomy" id="718193"/>
    <lineage>
        <taxon>Bacteria</taxon>
        <taxon>Pseudomonadati</taxon>
        <taxon>Pseudomonadota</taxon>
        <taxon>Gammaproteobacteria</taxon>
        <taxon>Alteromonadales</taxon>
        <taxon>Ferrimonadaceae</taxon>
        <taxon>Ferrimonas</taxon>
    </lineage>
</organism>
<dbReference type="Pfam" id="PF08386">
    <property type="entry name" value="Abhydrolase_4"/>
    <property type="match status" value="1"/>
</dbReference>
<dbReference type="InterPro" id="IPR013595">
    <property type="entry name" value="Pept_S33_TAP-like_C"/>
</dbReference>
<evidence type="ECO:0000313" key="14">
    <source>
        <dbReference type="Proteomes" id="UP000199527"/>
    </source>
</evidence>
<dbReference type="InterPro" id="IPR002410">
    <property type="entry name" value="Peptidase_S33"/>
</dbReference>
<gene>
    <name evidence="13" type="ORF">SAMN04488540_10910</name>
</gene>
<comment type="similarity">
    <text evidence="3">Belongs to the peptidase S33 family.</text>
</comment>
<dbReference type="GO" id="GO:0004177">
    <property type="term" value="F:aminopeptidase activity"/>
    <property type="evidence" value="ECO:0007669"/>
    <property type="project" value="UniProtKB-KW"/>
</dbReference>
<keyword evidence="8" id="KW-0645">Protease</keyword>
<dbReference type="GO" id="GO:0005737">
    <property type="term" value="C:cytoplasm"/>
    <property type="evidence" value="ECO:0007669"/>
    <property type="project" value="UniProtKB-SubCell"/>
</dbReference>
<dbReference type="AlphaFoldDB" id="A0A1G8U8I7"/>
<evidence type="ECO:0000256" key="6">
    <source>
        <dbReference type="ARBA" id="ARBA00022438"/>
    </source>
</evidence>
<dbReference type="PANTHER" id="PTHR43722:SF1">
    <property type="entry name" value="PROLINE IMINOPEPTIDASE"/>
    <property type="match status" value="1"/>
</dbReference>
<dbReference type="PANTHER" id="PTHR43722">
    <property type="entry name" value="PROLINE IMINOPEPTIDASE"/>
    <property type="match status" value="1"/>
</dbReference>
<evidence type="ECO:0000259" key="11">
    <source>
        <dbReference type="Pfam" id="PF00561"/>
    </source>
</evidence>
<feature type="domain" description="AB hydrolase-1" evidence="11">
    <location>
        <begin position="83"/>
        <end position="235"/>
    </location>
</feature>
<evidence type="ECO:0000259" key="12">
    <source>
        <dbReference type="Pfam" id="PF08386"/>
    </source>
</evidence>
<dbReference type="EC" id="3.4.11.5" evidence="4"/>
<evidence type="ECO:0000256" key="9">
    <source>
        <dbReference type="ARBA" id="ARBA00022801"/>
    </source>
</evidence>
<dbReference type="Proteomes" id="UP000199527">
    <property type="component" value="Unassembled WGS sequence"/>
</dbReference>